<name>A0AAE1UF67_9EUCA</name>
<keyword evidence="3" id="KW-1185">Reference proteome</keyword>
<comment type="caution">
    <text evidence="2">The sequence shown here is derived from an EMBL/GenBank/DDBJ whole genome shotgun (WGS) entry which is preliminary data.</text>
</comment>
<organism evidence="2 3">
    <name type="scientific">Petrolisthes manimaculis</name>
    <dbReference type="NCBI Taxonomy" id="1843537"/>
    <lineage>
        <taxon>Eukaryota</taxon>
        <taxon>Metazoa</taxon>
        <taxon>Ecdysozoa</taxon>
        <taxon>Arthropoda</taxon>
        <taxon>Crustacea</taxon>
        <taxon>Multicrustacea</taxon>
        <taxon>Malacostraca</taxon>
        <taxon>Eumalacostraca</taxon>
        <taxon>Eucarida</taxon>
        <taxon>Decapoda</taxon>
        <taxon>Pleocyemata</taxon>
        <taxon>Anomura</taxon>
        <taxon>Galatheoidea</taxon>
        <taxon>Porcellanidae</taxon>
        <taxon>Petrolisthes</taxon>
    </lineage>
</organism>
<dbReference type="AlphaFoldDB" id="A0AAE1UF67"/>
<evidence type="ECO:0000313" key="3">
    <source>
        <dbReference type="Proteomes" id="UP001292094"/>
    </source>
</evidence>
<dbReference type="EMBL" id="JAWZYT010000854">
    <property type="protein sequence ID" value="KAK4318216.1"/>
    <property type="molecule type" value="Genomic_DNA"/>
</dbReference>
<feature type="compositionally biased region" description="Basic and acidic residues" evidence="1">
    <location>
        <begin position="102"/>
        <end position="164"/>
    </location>
</feature>
<protein>
    <submittedName>
        <fullName evidence="2">Uncharacterized protein</fullName>
    </submittedName>
</protein>
<feature type="compositionally biased region" description="Basic residues" evidence="1">
    <location>
        <begin position="78"/>
        <end position="101"/>
    </location>
</feature>
<evidence type="ECO:0000313" key="2">
    <source>
        <dbReference type="EMBL" id="KAK4318216.1"/>
    </source>
</evidence>
<proteinExistence type="predicted"/>
<sequence length="192" mass="21928">MKWSGRVMELNYIFLLVVTLLVALQVYLQRTQQRLELNKRSSGSEGERVPVSVLDKPENTEDNNAALADPLVPNIRKSFPKRRAPYVRKGKNKKRKNKNKLHKQDSHWEGKGGGEGKPVRMENGKKEKASRNENGKREGRDGWMKEGRVQEKRAKWGGPKEGKSAGKGKVSFKQSKPKVGNDHTKHKKRIDH</sequence>
<dbReference type="Proteomes" id="UP001292094">
    <property type="component" value="Unassembled WGS sequence"/>
</dbReference>
<accession>A0AAE1UF67</accession>
<feature type="region of interest" description="Disordered" evidence="1">
    <location>
        <begin position="38"/>
        <end position="192"/>
    </location>
</feature>
<gene>
    <name evidence="2" type="ORF">Pmani_010792</name>
</gene>
<evidence type="ECO:0000256" key="1">
    <source>
        <dbReference type="SAM" id="MobiDB-lite"/>
    </source>
</evidence>
<reference evidence="2" key="1">
    <citation type="submission" date="2023-11" db="EMBL/GenBank/DDBJ databases">
        <title>Genome assemblies of two species of porcelain crab, Petrolisthes cinctipes and Petrolisthes manimaculis (Anomura: Porcellanidae).</title>
        <authorList>
            <person name="Angst P."/>
        </authorList>
    </citation>
    <scope>NUCLEOTIDE SEQUENCE</scope>
    <source>
        <strain evidence="2">PB745_02</strain>
        <tissue evidence="2">Gill</tissue>
    </source>
</reference>